<organism evidence="1 2">
    <name type="scientific">Penicillium subrubescens</name>
    <dbReference type="NCBI Taxonomy" id="1316194"/>
    <lineage>
        <taxon>Eukaryota</taxon>
        <taxon>Fungi</taxon>
        <taxon>Dikarya</taxon>
        <taxon>Ascomycota</taxon>
        <taxon>Pezizomycotina</taxon>
        <taxon>Eurotiomycetes</taxon>
        <taxon>Eurotiomycetidae</taxon>
        <taxon>Eurotiales</taxon>
        <taxon>Aspergillaceae</taxon>
        <taxon>Penicillium</taxon>
    </lineage>
</organism>
<dbReference type="AlphaFoldDB" id="A0A1Q5U5G5"/>
<reference evidence="1 2" key="1">
    <citation type="submission" date="2016-10" db="EMBL/GenBank/DDBJ databases">
        <title>Genome sequence of the ascomycete fungus Penicillium subrubescens.</title>
        <authorList>
            <person name="De Vries R.P."/>
            <person name="Peng M."/>
            <person name="Dilokpimol A."/>
            <person name="Hilden K."/>
            <person name="Makela M.R."/>
            <person name="Grigoriev I."/>
            <person name="Riley R."/>
            <person name="Granchi Z."/>
        </authorList>
    </citation>
    <scope>NUCLEOTIDE SEQUENCE [LARGE SCALE GENOMIC DNA]</scope>
    <source>
        <strain evidence="1 2">CBS 132785</strain>
    </source>
</reference>
<comment type="caution">
    <text evidence="1">The sequence shown here is derived from an EMBL/GenBank/DDBJ whole genome shotgun (WGS) entry which is preliminary data.</text>
</comment>
<evidence type="ECO:0000313" key="2">
    <source>
        <dbReference type="Proteomes" id="UP000186955"/>
    </source>
</evidence>
<accession>A0A1Q5U5G5</accession>
<dbReference type="EMBL" id="MNBE01000579">
    <property type="protein sequence ID" value="OKP07698.1"/>
    <property type="molecule type" value="Genomic_DNA"/>
</dbReference>
<name>A0A1Q5U5G5_9EURO</name>
<protein>
    <submittedName>
        <fullName evidence="1">Uncharacterized protein</fullName>
    </submittedName>
</protein>
<evidence type="ECO:0000313" key="1">
    <source>
        <dbReference type="EMBL" id="OKP07698.1"/>
    </source>
</evidence>
<proteinExistence type="predicted"/>
<sequence length="84" mass="9327">MKTPLVTEVEIIYDRESASPLPTSVIDLTLTKEARRARSAPEALMLGDGLDLEDPMVSHYADTGSQLGMFVNELSMFLVMLKLR</sequence>
<gene>
    <name evidence="1" type="ORF">PENSUB_5813</name>
</gene>
<dbReference type="Proteomes" id="UP000186955">
    <property type="component" value="Unassembled WGS sequence"/>
</dbReference>
<keyword evidence="2" id="KW-1185">Reference proteome</keyword>